<dbReference type="Proteomes" id="UP001160148">
    <property type="component" value="Unassembled WGS sequence"/>
</dbReference>
<reference evidence="1 2" key="1">
    <citation type="submission" date="2023-01" db="EMBL/GenBank/DDBJ databases">
        <authorList>
            <person name="Whitehead M."/>
        </authorList>
    </citation>
    <scope>NUCLEOTIDE SEQUENCE [LARGE SCALE GENOMIC DNA]</scope>
</reference>
<evidence type="ECO:0000313" key="1">
    <source>
        <dbReference type="EMBL" id="CAI6348115.1"/>
    </source>
</evidence>
<name>A0AAV0VWT2_9HEMI</name>
<comment type="caution">
    <text evidence="1">The sequence shown here is derived from an EMBL/GenBank/DDBJ whole genome shotgun (WGS) entry which is preliminary data.</text>
</comment>
<dbReference type="EMBL" id="CARXXK010000001">
    <property type="protein sequence ID" value="CAI6348115.1"/>
    <property type="molecule type" value="Genomic_DNA"/>
</dbReference>
<dbReference type="AlphaFoldDB" id="A0AAV0VWT2"/>
<organism evidence="1 2">
    <name type="scientific">Macrosiphum euphorbiae</name>
    <name type="common">potato aphid</name>
    <dbReference type="NCBI Taxonomy" id="13131"/>
    <lineage>
        <taxon>Eukaryota</taxon>
        <taxon>Metazoa</taxon>
        <taxon>Ecdysozoa</taxon>
        <taxon>Arthropoda</taxon>
        <taxon>Hexapoda</taxon>
        <taxon>Insecta</taxon>
        <taxon>Pterygota</taxon>
        <taxon>Neoptera</taxon>
        <taxon>Paraneoptera</taxon>
        <taxon>Hemiptera</taxon>
        <taxon>Sternorrhyncha</taxon>
        <taxon>Aphidomorpha</taxon>
        <taxon>Aphidoidea</taxon>
        <taxon>Aphididae</taxon>
        <taxon>Macrosiphini</taxon>
        <taxon>Macrosiphum</taxon>
    </lineage>
</organism>
<evidence type="ECO:0000313" key="2">
    <source>
        <dbReference type="Proteomes" id="UP001160148"/>
    </source>
</evidence>
<keyword evidence="2" id="KW-1185">Reference proteome</keyword>
<accession>A0AAV0VWT2</accession>
<protein>
    <submittedName>
        <fullName evidence="1">Uncharacterized protein</fullName>
    </submittedName>
</protein>
<gene>
    <name evidence="1" type="ORF">MEUPH1_LOCUS4825</name>
</gene>
<sequence length="185" mass="20830">MGNPLGSHSGIHKMGCVYFSVPVLLPEYLSSLENIFVAYLFHSDDRGTHKINNYKMYRALIDESIDLQTNGISICVNSEIHHIYFALGLVLGENLGLNSILGFVESFSSNFYCRICRSPKSELQNMINECPETLRNEINYATDINTNNYSLTGLKELCIFNEVPSYHVTNNSVCDFMHDLTEGVA</sequence>
<proteinExistence type="predicted"/>